<keyword evidence="5" id="KW-0812">Transmembrane</keyword>
<dbReference type="PANTHER" id="PTHR43343">
    <property type="entry name" value="PEPTIDASE S12"/>
    <property type="match status" value="1"/>
</dbReference>
<dbReference type="Pfam" id="PF13365">
    <property type="entry name" value="Trypsin_2"/>
    <property type="match status" value="1"/>
</dbReference>
<dbReference type="Proteomes" id="UP001165069">
    <property type="component" value="Unassembled WGS sequence"/>
</dbReference>
<keyword evidence="1" id="KW-0645">Protease</keyword>
<dbReference type="RefSeq" id="WP_285577675.1">
    <property type="nucleotide sequence ID" value="NZ_BSDE01000009.1"/>
</dbReference>
<dbReference type="InterPro" id="IPR009003">
    <property type="entry name" value="Peptidase_S1_PA"/>
</dbReference>
<evidence type="ECO:0000313" key="7">
    <source>
        <dbReference type="Proteomes" id="UP001165069"/>
    </source>
</evidence>
<dbReference type="PANTHER" id="PTHR43343:SF3">
    <property type="entry name" value="PROTEASE DO-LIKE 8, CHLOROPLASTIC"/>
    <property type="match status" value="1"/>
</dbReference>
<feature type="coiled-coil region" evidence="3">
    <location>
        <begin position="343"/>
        <end position="370"/>
    </location>
</feature>
<accession>A0ABQ5QK10</accession>
<dbReference type="InterPro" id="IPR001940">
    <property type="entry name" value="Peptidase_S1C"/>
</dbReference>
<evidence type="ECO:0000313" key="6">
    <source>
        <dbReference type="EMBL" id="GLH74883.1"/>
    </source>
</evidence>
<keyword evidence="3" id="KW-0175">Coiled coil</keyword>
<name>A0ABQ5QK10_9BACT</name>
<sequence>MAESRTTLNTLILLAGVALAGAGGAGLVLWMQGRRAAPPPQAPVAVPAPMASEPVPGPAPVANLASAPSTEDILAKAMPAVVVVETSAGRGSAFFISRDRLLTNHHVIAGQSYVKLRLSDNSLLDARILATSPDYDLAVLGLMASGAAPAADRSFLELGTVQEVRQGQEVLAIGTPLGVFQNTATRGIVSSLRQLDKVVVLQTDTALNPGNSGGPLLNRAGRVVGINTMGFRGSQGLNFAVAIDHAKALLEGRPLQLAFVAPASNEETTGLWKGKGPSESDQTREEGTRRYAAQVAALARSADQMEGAFARFLTYYWDGKVVGTFDRNFYALWEKGALQGIPVKGHESKLTDLRQALENLRSRSRDIEDEARRADVFPGTRRDLRQRYHLDDRGWE</sequence>
<dbReference type="Gene3D" id="2.40.10.120">
    <property type="match status" value="1"/>
</dbReference>
<evidence type="ECO:0000256" key="3">
    <source>
        <dbReference type="SAM" id="Coils"/>
    </source>
</evidence>
<comment type="caution">
    <text evidence="6">The sequence shown here is derived from an EMBL/GenBank/DDBJ whole genome shotgun (WGS) entry which is preliminary data.</text>
</comment>
<keyword evidence="7" id="KW-1185">Reference proteome</keyword>
<evidence type="ECO:0000256" key="1">
    <source>
        <dbReference type="ARBA" id="ARBA00022670"/>
    </source>
</evidence>
<keyword evidence="5" id="KW-0472">Membrane</keyword>
<evidence type="ECO:0008006" key="8">
    <source>
        <dbReference type="Google" id="ProtNLM"/>
    </source>
</evidence>
<dbReference type="EMBL" id="BSDE01000009">
    <property type="protein sequence ID" value="GLH74883.1"/>
    <property type="molecule type" value="Genomic_DNA"/>
</dbReference>
<gene>
    <name evidence="6" type="ORF">GETHLI_33850</name>
</gene>
<dbReference type="InterPro" id="IPR051201">
    <property type="entry name" value="Chloro_Bact_Ser_Proteases"/>
</dbReference>
<protein>
    <recommendedName>
        <fullName evidence="8">Trypsin-like serine protease</fullName>
    </recommendedName>
</protein>
<keyword evidence="5" id="KW-1133">Transmembrane helix</keyword>
<reference evidence="6 7" key="1">
    <citation type="journal article" date="2023" name="Antonie Van Leeuwenhoek">
        <title>Mesoterricola silvestris gen. nov., sp. nov., Mesoterricola sediminis sp. nov., Geothrix oryzae sp. nov., Geothrix edaphica sp. nov., Geothrix rubra sp. nov., and Geothrix limicola sp. nov., six novel members of Acidobacteriota isolated from soils.</title>
        <authorList>
            <person name="Itoh H."/>
            <person name="Sugisawa Y."/>
            <person name="Mise K."/>
            <person name="Xu Z."/>
            <person name="Kuniyasu M."/>
            <person name="Ushijima N."/>
            <person name="Kawano K."/>
            <person name="Kobayashi E."/>
            <person name="Shiratori Y."/>
            <person name="Masuda Y."/>
            <person name="Senoo K."/>
        </authorList>
    </citation>
    <scope>NUCLEOTIDE SEQUENCE [LARGE SCALE GENOMIC DNA]</scope>
    <source>
        <strain evidence="6 7">Red804</strain>
    </source>
</reference>
<evidence type="ECO:0000256" key="2">
    <source>
        <dbReference type="ARBA" id="ARBA00022801"/>
    </source>
</evidence>
<organism evidence="6 7">
    <name type="scientific">Geothrix limicola</name>
    <dbReference type="NCBI Taxonomy" id="2927978"/>
    <lineage>
        <taxon>Bacteria</taxon>
        <taxon>Pseudomonadati</taxon>
        <taxon>Acidobacteriota</taxon>
        <taxon>Holophagae</taxon>
        <taxon>Holophagales</taxon>
        <taxon>Holophagaceae</taxon>
        <taxon>Geothrix</taxon>
    </lineage>
</organism>
<dbReference type="PRINTS" id="PR00834">
    <property type="entry name" value="PROTEASES2C"/>
</dbReference>
<keyword evidence="2" id="KW-0378">Hydrolase</keyword>
<evidence type="ECO:0000256" key="5">
    <source>
        <dbReference type="SAM" id="Phobius"/>
    </source>
</evidence>
<feature type="compositionally biased region" description="Basic and acidic residues" evidence="4">
    <location>
        <begin position="276"/>
        <end position="288"/>
    </location>
</feature>
<evidence type="ECO:0000256" key="4">
    <source>
        <dbReference type="SAM" id="MobiDB-lite"/>
    </source>
</evidence>
<feature type="region of interest" description="Disordered" evidence="4">
    <location>
        <begin position="268"/>
        <end position="288"/>
    </location>
</feature>
<feature type="transmembrane region" description="Helical" evidence="5">
    <location>
        <begin position="12"/>
        <end position="31"/>
    </location>
</feature>
<dbReference type="SUPFAM" id="SSF50494">
    <property type="entry name" value="Trypsin-like serine proteases"/>
    <property type="match status" value="1"/>
</dbReference>
<proteinExistence type="predicted"/>